<dbReference type="Gene3D" id="2.160.20.10">
    <property type="entry name" value="Single-stranded right-handed beta-helix, Pectin lyase-like"/>
    <property type="match status" value="1"/>
</dbReference>
<accession>A0A1J5S3Y0</accession>
<dbReference type="InterPro" id="IPR006626">
    <property type="entry name" value="PbH1"/>
</dbReference>
<dbReference type="InterPro" id="IPR011050">
    <property type="entry name" value="Pectin_lyase_fold/virulence"/>
</dbReference>
<evidence type="ECO:0000313" key="1">
    <source>
        <dbReference type="EMBL" id="OIR03137.1"/>
    </source>
</evidence>
<sequence>MRNNETGGSKTHSLIAFVALFAISGLTTSCGGGLIPDGTSTSNGPSWAILPILHCTPQPAIGSIAKAQCDAVSTPYLSGNSVQYYCDCSGPNQSCAAAGSMQGSDTTGNGTQASPYQTINAARTWLNGGAHRTAALCQGGSFTPVGLGYNGISLAANSTCPIGSICNELREYPVGGTGAKPILNNPPKSGGNSYSMISTVNGGGGYRIMNLRLQGTQSPPDGFSRGFYLYYNSSLNSSTQPIHDITIENNDIVGFGIGVNDAMDSTSNITIIGNHFANNLSDGYLGVSSNLIINYNSFIDTGSDTIYDHAIYLSNQQIPVSNISIVGNYVTGISAGTMCNGTALSGHVAVTGLVVSGNVIAESPTAVGAGCWGISFTNTTLAAHPIFLANAVFSNNIIVNSGNLGIAISTCPSCVIENNLIIFQNNQAGGGISSPGTLARAQDMVENNVKIVNNTVYYDTNNTQGMPSGGVVVGLEGTGHIIANNTVMYAGSTHGSNKVNCFTYSLPLASYAFINNNNCYSNDSSAKWVFDGQTTFYLLAAWQAYAATAGLSGTGFDTVNASTYANPGWSFSTPLTIPALDETKTGAQLFAPYFTPVGLPLVGTGNAANAPATDITNAARSVSPSIGAYE</sequence>
<protein>
    <recommendedName>
        <fullName evidence="2">Right handed beta helix domain-containing protein</fullName>
    </recommendedName>
</protein>
<proteinExistence type="predicted"/>
<organism evidence="1">
    <name type="scientific">mine drainage metagenome</name>
    <dbReference type="NCBI Taxonomy" id="410659"/>
    <lineage>
        <taxon>unclassified sequences</taxon>
        <taxon>metagenomes</taxon>
        <taxon>ecological metagenomes</taxon>
    </lineage>
</organism>
<reference evidence="1" key="1">
    <citation type="submission" date="2016-10" db="EMBL/GenBank/DDBJ databases">
        <title>Sequence of Gallionella enrichment culture.</title>
        <authorList>
            <person name="Poehlein A."/>
            <person name="Muehling M."/>
            <person name="Daniel R."/>
        </authorList>
    </citation>
    <scope>NUCLEOTIDE SEQUENCE</scope>
</reference>
<dbReference type="InterPro" id="IPR012334">
    <property type="entry name" value="Pectin_lyas_fold"/>
</dbReference>
<dbReference type="EMBL" id="MLJW01000068">
    <property type="protein sequence ID" value="OIR03137.1"/>
    <property type="molecule type" value="Genomic_DNA"/>
</dbReference>
<dbReference type="SMART" id="SM00710">
    <property type="entry name" value="PbH1"/>
    <property type="match status" value="7"/>
</dbReference>
<comment type="caution">
    <text evidence="1">The sequence shown here is derived from an EMBL/GenBank/DDBJ whole genome shotgun (WGS) entry which is preliminary data.</text>
</comment>
<dbReference type="SUPFAM" id="SSF51126">
    <property type="entry name" value="Pectin lyase-like"/>
    <property type="match status" value="1"/>
</dbReference>
<name>A0A1J5S3Y0_9ZZZZ</name>
<evidence type="ECO:0008006" key="2">
    <source>
        <dbReference type="Google" id="ProtNLM"/>
    </source>
</evidence>
<dbReference type="PROSITE" id="PS51257">
    <property type="entry name" value="PROKAR_LIPOPROTEIN"/>
    <property type="match status" value="1"/>
</dbReference>
<dbReference type="AlphaFoldDB" id="A0A1J5S3Y0"/>
<gene>
    <name evidence="1" type="ORF">GALL_146560</name>
</gene>